<evidence type="ECO:0000259" key="2">
    <source>
        <dbReference type="Pfam" id="PF16344"/>
    </source>
</evidence>
<keyword evidence="4" id="KW-1185">Reference proteome</keyword>
<dbReference type="RefSeq" id="WP_354662895.1">
    <property type="nucleotide sequence ID" value="NZ_JBEXAC010000002.1"/>
</dbReference>
<evidence type="ECO:0000313" key="4">
    <source>
        <dbReference type="Proteomes" id="UP001549749"/>
    </source>
</evidence>
<dbReference type="InterPro" id="IPR006860">
    <property type="entry name" value="FecR"/>
</dbReference>
<dbReference type="PANTHER" id="PTHR30273">
    <property type="entry name" value="PERIPLASMIC SIGNAL SENSOR AND SIGMA FACTOR ACTIVATOR FECR-RELATED"/>
    <property type="match status" value="1"/>
</dbReference>
<dbReference type="PANTHER" id="PTHR30273:SF2">
    <property type="entry name" value="PROTEIN FECR"/>
    <property type="match status" value="1"/>
</dbReference>
<dbReference type="Pfam" id="PF04773">
    <property type="entry name" value="FecR"/>
    <property type="match status" value="1"/>
</dbReference>
<evidence type="ECO:0000259" key="1">
    <source>
        <dbReference type="Pfam" id="PF04773"/>
    </source>
</evidence>
<sequence length="388" mass="43942">MQNDIQYNDELPDLYRKFLANNMSEEEFQRWNALLAEKKHDGELLQLMKKAWDETVEVPDYMLEDMDLRLQRASDAKPVGNRVHFIRRWSWAAAVAVLLAGTVTDYYMSRRVSQQPVTVVADIAPGSNKAILTLADGSTVTLDSAGHQVIRQAGAIVQQNGGQLQYHVQGGTASVSYNVLTTPRGGQFQVKLPDGTMVWLNAASSLRYPTVFTGKERLVEITGEAYFEVTKDVRQPFKVQIDEKTAVEVLGTHFNVNAYASDPQFTTTLLEGAVRVRQGNNSLLLHPGQQVRIKGEEGMRLQKDADIDKAIAWKNGLFDFNDVQLEELMRQVARWYDIEVVYEKGIPDVEFVGKMGRDVPLSVLLKWLRDFDLHFRVEQDGRRIIITP</sequence>
<comment type="caution">
    <text evidence="3">The sequence shown here is derived from an EMBL/GenBank/DDBJ whole genome shotgun (WGS) entry which is preliminary data.</text>
</comment>
<accession>A0ABV2TBC9</accession>
<dbReference type="Gene3D" id="3.55.50.30">
    <property type="match status" value="1"/>
</dbReference>
<evidence type="ECO:0000313" key="3">
    <source>
        <dbReference type="EMBL" id="MET7000335.1"/>
    </source>
</evidence>
<dbReference type="Proteomes" id="UP001549749">
    <property type="component" value="Unassembled WGS sequence"/>
</dbReference>
<dbReference type="Gene3D" id="2.60.120.1440">
    <property type="match status" value="1"/>
</dbReference>
<feature type="domain" description="FecR protein" evidence="1">
    <location>
        <begin position="179"/>
        <end position="275"/>
    </location>
</feature>
<dbReference type="InterPro" id="IPR012373">
    <property type="entry name" value="Ferrdict_sens_TM"/>
</dbReference>
<dbReference type="Pfam" id="PF16344">
    <property type="entry name" value="FecR_C"/>
    <property type="match status" value="1"/>
</dbReference>
<protein>
    <submittedName>
        <fullName evidence="3">FecR domain-containing protein</fullName>
    </submittedName>
</protein>
<proteinExistence type="predicted"/>
<gene>
    <name evidence="3" type="ORF">ABR189_23285</name>
</gene>
<dbReference type="InterPro" id="IPR032508">
    <property type="entry name" value="FecR_C"/>
</dbReference>
<reference evidence="3 4" key="1">
    <citation type="submission" date="2024-06" db="EMBL/GenBank/DDBJ databases">
        <title>Chitinophaga defluvii sp. nov., isolated from municipal sewage.</title>
        <authorList>
            <person name="Zhang L."/>
        </authorList>
    </citation>
    <scope>NUCLEOTIDE SEQUENCE [LARGE SCALE GENOMIC DNA]</scope>
    <source>
        <strain evidence="3 4">H8</strain>
    </source>
</reference>
<name>A0ABV2TBC9_9BACT</name>
<dbReference type="EMBL" id="JBEXAC010000002">
    <property type="protein sequence ID" value="MET7000335.1"/>
    <property type="molecule type" value="Genomic_DNA"/>
</dbReference>
<organism evidence="3 4">
    <name type="scientific">Chitinophaga defluvii</name>
    <dbReference type="NCBI Taxonomy" id="3163343"/>
    <lineage>
        <taxon>Bacteria</taxon>
        <taxon>Pseudomonadati</taxon>
        <taxon>Bacteroidota</taxon>
        <taxon>Chitinophagia</taxon>
        <taxon>Chitinophagales</taxon>
        <taxon>Chitinophagaceae</taxon>
        <taxon>Chitinophaga</taxon>
    </lineage>
</organism>
<feature type="domain" description="Protein FecR C-terminal" evidence="2">
    <location>
        <begin position="318"/>
        <end position="386"/>
    </location>
</feature>